<dbReference type="OrthoDB" id="154915at2"/>
<feature type="transmembrane region" description="Helical" evidence="2">
    <location>
        <begin position="231"/>
        <end position="251"/>
    </location>
</feature>
<proteinExistence type="inferred from homology"/>
<reference evidence="4 5" key="1">
    <citation type="submission" date="2019-04" db="EMBL/GenBank/DDBJ databases">
        <title>Three New Species of Nocardioides, Nocardioides euryhalodurans sp. nov., Nocardioides seonyuensis sp. nov. and Nocardioides eburneoflavus sp. nov. Isolated from Soil.</title>
        <authorList>
            <person name="Roh S.G."/>
            <person name="Lee C."/>
            <person name="Kim M.-K."/>
            <person name="Kim S.B."/>
        </authorList>
    </citation>
    <scope>NUCLEOTIDE SEQUENCE [LARGE SCALE GENOMIC DNA]</scope>
    <source>
        <strain evidence="4 5">MMS17-SY213</strain>
    </source>
</reference>
<keyword evidence="2" id="KW-0472">Membrane</keyword>
<keyword evidence="2" id="KW-0812">Transmembrane</keyword>
<dbReference type="RefSeq" id="WP_135839406.1">
    <property type="nucleotide sequence ID" value="NZ_SRRO01000001.1"/>
</dbReference>
<dbReference type="EMBL" id="SRRO01000001">
    <property type="protein sequence ID" value="TGN64901.1"/>
    <property type="molecule type" value="Genomic_DNA"/>
</dbReference>
<feature type="transmembrane region" description="Helical" evidence="2">
    <location>
        <begin position="263"/>
        <end position="283"/>
    </location>
</feature>
<keyword evidence="5" id="KW-1185">Reference proteome</keyword>
<comment type="caution">
    <text evidence="4">The sequence shown here is derived from an EMBL/GenBank/DDBJ whole genome shotgun (WGS) entry which is preliminary data.</text>
</comment>
<evidence type="ECO:0000313" key="4">
    <source>
        <dbReference type="EMBL" id="TGN64901.1"/>
    </source>
</evidence>
<dbReference type="GO" id="GO:0016020">
    <property type="term" value="C:membrane"/>
    <property type="evidence" value="ECO:0007669"/>
    <property type="project" value="InterPro"/>
</dbReference>
<feature type="domain" description="EamA" evidence="3">
    <location>
        <begin position="18"/>
        <end position="152"/>
    </location>
</feature>
<dbReference type="Pfam" id="PF00892">
    <property type="entry name" value="EamA"/>
    <property type="match status" value="2"/>
</dbReference>
<sequence>MTVTLLNHDTRSSRTAAGLALAVASATSFGLSGALARGLLDTGWSAGAAVTVRVLLAAAVLAAPGALALRGRWHLLRDNAGLVAVYGVAAVAGAQLCYFYAVTYMQVSVALLLEYTAPVAVVVWLWLRHGHRPSGLTALGGLLALGGLTLVLDVVPGVELSTAGVLWALGAMVGAATYFVISADESNGLPGISLAAGGLVVGATALAVAGGTGVLPLDWSTDDAVYDGFAVPWWVAVLALGLVTAAVAYVTGIAAGRRLGSRLASFVALGEVLAAVLWTWALLGELPRPVQLAGGLLVLAGVVVVKLGEGRAPLVVEPVPVAGPGLEPAEGSFSGRPVA</sequence>
<dbReference type="AlphaFoldDB" id="A0A4Z1BUF7"/>
<dbReference type="PANTHER" id="PTHR22911">
    <property type="entry name" value="ACYL-MALONYL CONDENSING ENZYME-RELATED"/>
    <property type="match status" value="1"/>
</dbReference>
<feature type="domain" description="EamA" evidence="3">
    <location>
        <begin position="163"/>
        <end position="305"/>
    </location>
</feature>
<feature type="transmembrane region" description="Helical" evidence="2">
    <location>
        <begin position="164"/>
        <end position="181"/>
    </location>
</feature>
<dbReference type="InterPro" id="IPR037185">
    <property type="entry name" value="EmrE-like"/>
</dbReference>
<comment type="similarity">
    <text evidence="1">Belongs to the EamA transporter family.</text>
</comment>
<evidence type="ECO:0000259" key="3">
    <source>
        <dbReference type="Pfam" id="PF00892"/>
    </source>
</evidence>
<protein>
    <submittedName>
        <fullName evidence="4">DMT family transporter</fullName>
    </submittedName>
</protein>
<evidence type="ECO:0000256" key="2">
    <source>
        <dbReference type="SAM" id="Phobius"/>
    </source>
</evidence>
<dbReference type="SUPFAM" id="SSF103481">
    <property type="entry name" value="Multidrug resistance efflux transporter EmrE"/>
    <property type="match status" value="2"/>
</dbReference>
<dbReference type="Proteomes" id="UP000297496">
    <property type="component" value="Unassembled WGS sequence"/>
</dbReference>
<accession>A0A4Z1BUF7</accession>
<feature type="transmembrane region" description="Helical" evidence="2">
    <location>
        <begin position="81"/>
        <end position="101"/>
    </location>
</feature>
<name>A0A4Z1BUF7_9ACTN</name>
<feature type="transmembrane region" description="Helical" evidence="2">
    <location>
        <begin position="107"/>
        <end position="127"/>
    </location>
</feature>
<evidence type="ECO:0000256" key="1">
    <source>
        <dbReference type="ARBA" id="ARBA00007362"/>
    </source>
</evidence>
<gene>
    <name evidence="4" type="ORF">EXE59_13710</name>
</gene>
<keyword evidence="2" id="KW-1133">Transmembrane helix</keyword>
<feature type="transmembrane region" description="Helical" evidence="2">
    <location>
        <begin position="46"/>
        <end position="69"/>
    </location>
</feature>
<feature type="transmembrane region" description="Helical" evidence="2">
    <location>
        <begin position="188"/>
        <end position="211"/>
    </location>
</feature>
<feature type="transmembrane region" description="Helical" evidence="2">
    <location>
        <begin position="134"/>
        <end position="152"/>
    </location>
</feature>
<dbReference type="InterPro" id="IPR000620">
    <property type="entry name" value="EamA_dom"/>
</dbReference>
<organism evidence="4 5">
    <name type="scientific">Nocardioides eburneiflavus</name>
    <dbReference type="NCBI Taxonomy" id="2518372"/>
    <lineage>
        <taxon>Bacteria</taxon>
        <taxon>Bacillati</taxon>
        <taxon>Actinomycetota</taxon>
        <taxon>Actinomycetes</taxon>
        <taxon>Propionibacteriales</taxon>
        <taxon>Nocardioidaceae</taxon>
        <taxon>Nocardioides</taxon>
    </lineage>
</organism>
<evidence type="ECO:0000313" key="5">
    <source>
        <dbReference type="Proteomes" id="UP000297496"/>
    </source>
</evidence>
<dbReference type="PANTHER" id="PTHR22911:SF79">
    <property type="entry name" value="MOBA-LIKE NTP TRANSFERASE DOMAIN-CONTAINING PROTEIN"/>
    <property type="match status" value="1"/>
</dbReference>